<dbReference type="GO" id="GO:0003690">
    <property type="term" value="F:double-stranded DNA binding"/>
    <property type="evidence" value="ECO:0007669"/>
    <property type="project" value="InterPro"/>
</dbReference>
<evidence type="ECO:0000313" key="1">
    <source>
        <dbReference type="EMBL" id="BAN65991.1"/>
    </source>
</evidence>
<dbReference type="EMBL" id="AK442197">
    <property type="protein sequence ID" value="BAN65991.1"/>
    <property type="molecule type" value="mRNA"/>
</dbReference>
<dbReference type="PANTHER" id="PTHR12732">
    <property type="entry name" value="UNCHARACTERIZED PROTEASOME COMPONENT REGION PCI-CONTAINING"/>
    <property type="match status" value="1"/>
</dbReference>
<accession>S6B9V3</accession>
<proteinExistence type="evidence at transcript level"/>
<dbReference type="InterPro" id="IPR045114">
    <property type="entry name" value="Csn12-like"/>
</dbReference>
<reference evidence="1" key="1">
    <citation type="journal article" date="2014" name="BMC Genomics">
        <title>The Babesia bovis gene and promoter model: an update from full-length EST analysis.</title>
        <authorList>
            <person name="Yamagishi J."/>
            <person name="Wakaguri H."/>
            <person name="Yokoyama N."/>
            <person name="Yamashita R."/>
            <person name="Suzuki Y."/>
            <person name="Xuan X."/>
            <person name="Igarashi I."/>
        </authorList>
    </citation>
    <scope>NUCLEOTIDE SEQUENCE</scope>
    <source>
        <strain evidence="1">Texas</strain>
    </source>
</reference>
<dbReference type="SMART" id="SM00753">
    <property type="entry name" value="PAM"/>
    <property type="match status" value="1"/>
</dbReference>
<dbReference type="Gene3D" id="1.10.10.10">
    <property type="entry name" value="Winged helix-like DNA-binding domain superfamily/Winged helix DNA-binding domain"/>
    <property type="match status" value="1"/>
</dbReference>
<dbReference type="GO" id="GO:0006368">
    <property type="term" value="P:transcription elongation by RNA polymerase II"/>
    <property type="evidence" value="ECO:0007669"/>
    <property type="project" value="TreeGrafter"/>
</dbReference>
<sequence length="418" mass="48338">MPPSTALINRWTLDFVRAVDTRDGTSLAHLIRHRCDKLRCNVARELDEATIENGCYQVFQRFDGIYGTEMKQFLTHYTKVSLFISNNAAPWDDILKKSFKLVDMWMDLYLSQTNIDYNWLVPSLHTLCNLVSRIGLMADRSSEDSGEDADKDRYIKQVLSNIRSKMGRVRGDDTRHPAYIILLCHSIKGCIQLGNMQMAAGFLKTIESHTINYSRAFRGTLNNYRYYLGKLHMQRGDYKESNEHLSWAFSNTLTNSIKMRKQILECIVVVRIGLGKLPSIHLLQKYDLGAYCDIMRAVKLGDIKLFTETIEKYFDTFTSQGTVLCVEQLKYIAYRSLIKNVKQWWNTNVPGSKRNMLSVELLTHTLKWQMPYITDQEVLCICANLIRRGLIKGYVSWERLMIVFSSIEPFPPISSCVL</sequence>
<dbReference type="GO" id="GO:0070390">
    <property type="term" value="C:transcription export complex 2"/>
    <property type="evidence" value="ECO:0007669"/>
    <property type="project" value="TreeGrafter"/>
</dbReference>
<dbReference type="GO" id="GO:0000973">
    <property type="term" value="P:post-transcriptional tethering of RNA polymerase II gene DNA at nuclear periphery"/>
    <property type="evidence" value="ECO:0007669"/>
    <property type="project" value="TreeGrafter"/>
</dbReference>
<organism evidence="1">
    <name type="scientific">Babesia bovis</name>
    <dbReference type="NCBI Taxonomy" id="5865"/>
    <lineage>
        <taxon>Eukaryota</taxon>
        <taxon>Sar</taxon>
        <taxon>Alveolata</taxon>
        <taxon>Apicomplexa</taxon>
        <taxon>Aconoidasida</taxon>
        <taxon>Piroplasmida</taxon>
        <taxon>Babesiidae</taxon>
        <taxon>Babesia</taxon>
    </lineage>
</organism>
<dbReference type="PANTHER" id="PTHR12732:SF0">
    <property type="entry name" value="PCI DOMAIN-CONTAINING PROTEIN 2"/>
    <property type="match status" value="1"/>
</dbReference>
<dbReference type="AlphaFoldDB" id="S6B9V3"/>
<name>S6B9V3_BABBO</name>
<keyword evidence="1" id="KW-0647">Proteasome</keyword>
<dbReference type="VEuPathDB" id="PiroplasmaDB:BBOV_III003080"/>
<protein>
    <submittedName>
        <fullName evidence="1">Proteasome pci domain-containing protein</fullName>
    </submittedName>
</protein>
<dbReference type="GO" id="GO:0000502">
    <property type="term" value="C:proteasome complex"/>
    <property type="evidence" value="ECO:0007669"/>
    <property type="project" value="UniProtKB-KW"/>
</dbReference>
<dbReference type="GO" id="GO:0003723">
    <property type="term" value="F:RNA binding"/>
    <property type="evidence" value="ECO:0007669"/>
    <property type="project" value="InterPro"/>
</dbReference>
<dbReference type="InterPro" id="IPR036388">
    <property type="entry name" value="WH-like_DNA-bd_sf"/>
</dbReference>
<dbReference type="GO" id="GO:0016973">
    <property type="term" value="P:poly(A)+ mRNA export from nucleus"/>
    <property type="evidence" value="ECO:0007669"/>
    <property type="project" value="TreeGrafter"/>
</dbReference>